<dbReference type="Pfam" id="PF00560">
    <property type="entry name" value="LRR_1"/>
    <property type="match status" value="5"/>
</dbReference>
<dbReference type="PROSITE" id="PS51450">
    <property type="entry name" value="LRR"/>
    <property type="match status" value="2"/>
</dbReference>
<keyword evidence="8 12" id="KW-1133">Transmembrane helix</keyword>
<dbReference type="PANTHER" id="PTHR48061">
    <property type="entry name" value="LEUCINE-RICH REPEAT RECEPTOR PROTEIN KINASE EMS1-LIKE-RELATED"/>
    <property type="match status" value="1"/>
</dbReference>
<evidence type="ECO:0000256" key="12">
    <source>
        <dbReference type="SAM" id="Phobius"/>
    </source>
</evidence>
<comment type="caution">
    <text evidence="15">The sequence shown here is derived from an EMBL/GenBank/DDBJ whole genome shotgun (WGS) entry which is preliminary data.</text>
</comment>
<dbReference type="Pfam" id="PF08263">
    <property type="entry name" value="LRRNT_2"/>
    <property type="match status" value="1"/>
</dbReference>
<keyword evidence="7" id="KW-0677">Repeat</keyword>
<accession>A0AA38ZRL1</accession>
<feature type="transmembrane region" description="Helical" evidence="12">
    <location>
        <begin position="1011"/>
        <end position="1031"/>
    </location>
</feature>
<evidence type="ECO:0000256" key="7">
    <source>
        <dbReference type="ARBA" id="ARBA00022737"/>
    </source>
</evidence>
<evidence type="ECO:0000256" key="6">
    <source>
        <dbReference type="ARBA" id="ARBA00022729"/>
    </source>
</evidence>
<protein>
    <recommendedName>
        <fullName evidence="14">Leucine-rich repeat-containing N-terminal plant-type domain-containing protein</fullName>
    </recommendedName>
</protein>
<keyword evidence="16" id="KW-1185">Reference proteome</keyword>
<evidence type="ECO:0000256" key="8">
    <source>
        <dbReference type="ARBA" id="ARBA00022989"/>
    </source>
</evidence>
<dbReference type="PANTHER" id="PTHR48061:SF2">
    <property type="entry name" value="RECEPTOR LIKE PROTEIN 30-LIKE"/>
    <property type="match status" value="1"/>
</dbReference>
<proteinExistence type="inferred from homology"/>
<keyword evidence="4" id="KW-0433">Leucine-rich repeat</keyword>
<evidence type="ECO:0000259" key="14">
    <source>
        <dbReference type="Pfam" id="PF08263"/>
    </source>
</evidence>
<dbReference type="AlphaFoldDB" id="A0AA38ZRL1"/>
<evidence type="ECO:0000256" key="2">
    <source>
        <dbReference type="ARBA" id="ARBA00009592"/>
    </source>
</evidence>
<dbReference type="InterPro" id="IPR003591">
    <property type="entry name" value="Leu-rich_rpt_typical-subtyp"/>
</dbReference>
<dbReference type="Pfam" id="PF13855">
    <property type="entry name" value="LRR_8"/>
    <property type="match status" value="3"/>
</dbReference>
<reference evidence="15 16" key="1">
    <citation type="journal article" date="2023" name="BMC Biotechnol.">
        <title>Vitis rotundifolia cv Carlos genome sequencing.</title>
        <authorList>
            <person name="Huff M."/>
            <person name="Hulse-Kemp A."/>
            <person name="Scheffler B."/>
            <person name="Youngblood R."/>
            <person name="Simpson S."/>
            <person name="Babiker E."/>
            <person name="Staton M."/>
        </authorList>
    </citation>
    <scope>NUCLEOTIDE SEQUENCE [LARGE SCALE GENOMIC DNA]</scope>
    <source>
        <tissue evidence="15">Leaf</tissue>
    </source>
</reference>
<keyword evidence="9 12" id="KW-0472">Membrane</keyword>
<evidence type="ECO:0000256" key="1">
    <source>
        <dbReference type="ARBA" id="ARBA00004251"/>
    </source>
</evidence>
<feature type="signal peptide" evidence="13">
    <location>
        <begin position="1"/>
        <end position="28"/>
    </location>
</feature>
<keyword evidence="3" id="KW-1003">Cell membrane</keyword>
<dbReference type="InterPro" id="IPR013210">
    <property type="entry name" value="LRR_N_plant-typ"/>
</dbReference>
<evidence type="ECO:0000313" key="16">
    <source>
        <dbReference type="Proteomes" id="UP001168098"/>
    </source>
</evidence>
<organism evidence="15 16">
    <name type="scientific">Vitis rotundifolia</name>
    <name type="common">Muscadine grape</name>
    <dbReference type="NCBI Taxonomy" id="103349"/>
    <lineage>
        <taxon>Eukaryota</taxon>
        <taxon>Viridiplantae</taxon>
        <taxon>Streptophyta</taxon>
        <taxon>Embryophyta</taxon>
        <taxon>Tracheophyta</taxon>
        <taxon>Spermatophyta</taxon>
        <taxon>Magnoliopsida</taxon>
        <taxon>eudicotyledons</taxon>
        <taxon>Gunneridae</taxon>
        <taxon>Pentapetalae</taxon>
        <taxon>rosids</taxon>
        <taxon>Vitales</taxon>
        <taxon>Vitaceae</taxon>
        <taxon>Viteae</taxon>
        <taxon>Vitis</taxon>
    </lineage>
</organism>
<evidence type="ECO:0000256" key="3">
    <source>
        <dbReference type="ARBA" id="ARBA00022475"/>
    </source>
</evidence>
<keyword evidence="10" id="KW-0675">Receptor</keyword>
<feature type="domain" description="Leucine-rich repeat-containing N-terminal plant-type" evidence="14">
    <location>
        <begin position="39"/>
        <end position="78"/>
    </location>
</feature>
<dbReference type="PRINTS" id="PR00019">
    <property type="entry name" value="LEURICHRPT"/>
</dbReference>
<dbReference type="Gene3D" id="3.80.10.10">
    <property type="entry name" value="Ribonuclease Inhibitor"/>
    <property type="match status" value="7"/>
</dbReference>
<keyword evidence="5 12" id="KW-0812">Transmembrane</keyword>
<evidence type="ECO:0000256" key="11">
    <source>
        <dbReference type="ARBA" id="ARBA00023180"/>
    </source>
</evidence>
<dbReference type="EMBL" id="JARBHA010000008">
    <property type="protein sequence ID" value="KAJ9694005.1"/>
    <property type="molecule type" value="Genomic_DNA"/>
</dbReference>
<keyword evidence="11" id="KW-0325">Glycoprotein</keyword>
<comment type="subcellular location">
    <subcellularLocation>
        <location evidence="1">Cell membrane</location>
        <topology evidence="1">Single-pass type I membrane protein</topology>
    </subcellularLocation>
</comment>
<name>A0AA38ZRL1_VITRO</name>
<evidence type="ECO:0000256" key="13">
    <source>
        <dbReference type="SAM" id="SignalP"/>
    </source>
</evidence>
<dbReference type="SMART" id="SM00369">
    <property type="entry name" value="LRR_TYP"/>
    <property type="match status" value="10"/>
</dbReference>
<dbReference type="SUPFAM" id="SSF52047">
    <property type="entry name" value="RNI-like"/>
    <property type="match status" value="2"/>
</dbReference>
<evidence type="ECO:0000256" key="10">
    <source>
        <dbReference type="ARBA" id="ARBA00023170"/>
    </source>
</evidence>
<evidence type="ECO:0000256" key="9">
    <source>
        <dbReference type="ARBA" id="ARBA00023136"/>
    </source>
</evidence>
<sequence>MRILVFLWLLFLLLCSVLFRIDIALVSGECLGDSRLCLEHEKSLLLQLKNSLTFKPNVSVKLVTWNESVTCCSWGGVTWDSNGLVVSLDLSSELISGGFNSSSRLFSLQHLQSLNLANNSFNYSQIPSGFDKLGNLTYLNLSDGCFSGQIPIEISHLTRLATIDLSSIYYLTGIRKLKLENPNLRMLVQNLKELRELHLNGVNISAQGKEWCQALSSSVPKLQVLSLSSCHLSGPIHSSLEKLQSISKIRLSDNNFTAPVPEFLGNFSNLTQLKLSSCGLKGTFPEKIFQVPTLQILDLSNNRLLEGSLPEFPQNGSLDSLVLTDTNFSGKVPDSIGNLKRLTRIELARCNFSGPIPNSMANLTQLVYLDLSANKFSGTLPSFSLSQNLTQINLSHNNLEGRIPFHWEQYVNLTILDLRYNSLRGSLPPSLFSLPSLEKIQLANNQFSGQFNIFLKASSSILNTLDLGSNNLEGPVPVSVFKLRGLSTLDLSSNKFNGTLELSRFQKLENLTSLSLSYNNLSIIASGNDSIPSKLPNFTTLKLASCKLRTLPDLSSQSRLNYLDLSENQIHGEMPNWIWKMGDLSHLNLSHNLLEDLQEPVSNLSRLSILDLHSNQLHGLIPTPPHLSSYVDYSNNSFNSSIPIDIGTYMSFTIFFSLSKNNITGIIPTSICKASYLQVLDFSDNALSGEIPLCLIENEVLVVLNLRRNKFSGIISGEFPVNCHLQTLDLNGNLLRGKIPKSLDNCKDLEVLNLGNNQMNDVFPCSLKNTSNLRVLVLRANKFHGHIGCPKSNSTWAMLQIVDLAYNKFSGTLPEKCFSTWTAMMVSEDEVQSKLKRLNFGVLLLSQLYYQDTVTVTSKGLEMELVKVLTIFTSIDFSDNNFEGDIPEVLGKFTSLYALNLSHNGFTGQIPSSLGQLRQLESLDLSQNNLSGKIPIELVSLTFLSVLNLSFNQLEGSIPTGSQFLTFSAASFEGNKRLCGQLLNISCPSPDASPPSEDTTFEDKEEFDWEFIITGLGFGVGAGMIVAPLAFWKKGRKWFNKHVDRFLLVILPAVGLIYTNYNAGRVEAEETIGIELTGITREYDDSEDDSNEDEDQTFRGRFCVFCSKLDIGMKKAIHDPKCTCHDSPPISSSSSSSSSYSS</sequence>
<gene>
    <name evidence="15" type="ORF">PVL29_009803</name>
</gene>
<dbReference type="GO" id="GO:0005886">
    <property type="term" value="C:plasma membrane"/>
    <property type="evidence" value="ECO:0007669"/>
    <property type="project" value="UniProtKB-SubCell"/>
</dbReference>
<evidence type="ECO:0000256" key="5">
    <source>
        <dbReference type="ARBA" id="ARBA00022692"/>
    </source>
</evidence>
<dbReference type="FunFam" id="3.80.10.10:FF:000111">
    <property type="entry name" value="LRR receptor-like serine/threonine-protein kinase ERECTA"/>
    <property type="match status" value="1"/>
</dbReference>
<dbReference type="Proteomes" id="UP001168098">
    <property type="component" value="Unassembled WGS sequence"/>
</dbReference>
<dbReference type="InterPro" id="IPR032675">
    <property type="entry name" value="LRR_dom_sf"/>
</dbReference>
<feature type="chain" id="PRO_5041232840" description="Leucine-rich repeat-containing N-terminal plant-type domain-containing protein" evidence="13">
    <location>
        <begin position="29"/>
        <end position="1142"/>
    </location>
</feature>
<comment type="similarity">
    <text evidence="2">Belongs to the RLP family.</text>
</comment>
<evidence type="ECO:0000256" key="4">
    <source>
        <dbReference type="ARBA" id="ARBA00022614"/>
    </source>
</evidence>
<dbReference type="InterPro" id="IPR001611">
    <property type="entry name" value="Leu-rich_rpt"/>
</dbReference>
<evidence type="ECO:0000313" key="15">
    <source>
        <dbReference type="EMBL" id="KAJ9694005.1"/>
    </source>
</evidence>
<dbReference type="InterPro" id="IPR046956">
    <property type="entry name" value="RLP23-like"/>
</dbReference>
<dbReference type="SUPFAM" id="SSF52058">
    <property type="entry name" value="L domain-like"/>
    <property type="match status" value="1"/>
</dbReference>
<dbReference type="FunFam" id="3.80.10.10:FF:000095">
    <property type="entry name" value="LRR receptor-like serine/threonine-protein kinase GSO1"/>
    <property type="match status" value="2"/>
</dbReference>
<keyword evidence="6 13" id="KW-0732">Signal</keyword>